<dbReference type="NCBIfam" id="TIGR02214">
    <property type="entry name" value="spoVD_pbp"/>
    <property type="match status" value="1"/>
</dbReference>
<feature type="compositionally biased region" description="Polar residues" evidence="4">
    <location>
        <begin position="700"/>
        <end position="711"/>
    </location>
</feature>
<dbReference type="InterPro" id="IPR050515">
    <property type="entry name" value="Beta-lactam/transpept"/>
</dbReference>
<comment type="caution">
    <text evidence="6">The sequence shown here is derived from an EMBL/GenBank/DDBJ whole genome shotgun (WGS) entry which is preliminary data.</text>
</comment>
<dbReference type="InterPro" id="IPR012338">
    <property type="entry name" value="Beta-lactam/transpept-like"/>
</dbReference>
<dbReference type="Pfam" id="PF03793">
    <property type="entry name" value="PASTA"/>
    <property type="match status" value="2"/>
</dbReference>
<evidence type="ECO:0000256" key="4">
    <source>
        <dbReference type="SAM" id="MobiDB-lite"/>
    </source>
</evidence>
<dbReference type="PANTHER" id="PTHR30627">
    <property type="entry name" value="PEPTIDOGLYCAN D,D-TRANSPEPTIDASE"/>
    <property type="match status" value="1"/>
</dbReference>
<dbReference type="EMBL" id="JAUOZS010000001">
    <property type="protein sequence ID" value="MDT8901692.1"/>
    <property type="molecule type" value="Genomic_DNA"/>
</dbReference>
<dbReference type="PROSITE" id="PS51178">
    <property type="entry name" value="PASTA"/>
    <property type="match status" value="2"/>
</dbReference>
<dbReference type="InterPro" id="IPR036138">
    <property type="entry name" value="PBP_dimer_sf"/>
</dbReference>
<protein>
    <submittedName>
        <fullName evidence="6">Stage V sporulation protein D</fullName>
    </submittedName>
</protein>
<dbReference type="Pfam" id="PF00905">
    <property type="entry name" value="Transpeptidase"/>
    <property type="match status" value="1"/>
</dbReference>
<sequence>MVSASHVTIRKRAAVLFLFVVLIMAGLAGRLVYLQSYRSPWLAESATDQRVREIPVEARRGVIYDRHGRELAVSVSSESVYAIPAEIRNPEETAARLAAILTLNQENLAAKLKKRQSFMWVKRKVEPDTALAVRRLGLPGIGLTQENRRHYPQGSLASHVLGFTGIDSQGLDGVELTFDGYLRGRPGAVVIEYDARGREIPQATHRYVPPVPGQNIYLTIDTVIQQIVERELEKVLRETQAQRVSIIAVDPASGEILALANKPDYDPNAFASFSPKLWRNNIVSNAYEPGSTFKIITTAAALGEKVVHPEDRFFDPGAVEVQGRHIHCWRHGGHGSQSFVEVVKNSCNVGFVNVGLRLGADAFYRHIAAFGFNKPTGVDLPGEARGLMVDHAKVKPINIATMAIGQSIAVTPIQLITAAAAIANDGQLLRPQIVREVHDKDGRVTRAFAPDPVARVLDPNTAQTVKGILEKVVEEGTGRNAYIEGFRIAGKTGTAQKVGERGYAQGRYVASFVGFAPADSPRIALLVIIDEPVGPYYGGLIAAPVFGAVMRDILQYLQIAPKIAPTGKHDQETHLTVPAVINLPVADAVSQLRQAGFAARVEEEGERVADQVPKPSSRVPAGASILLYTRTPRYGDGEITIPDLTGLTLREATALLAELGLLIGPEGGGGVADRQDPPPGGKAPSGSKVTVHFQEKPANIGNSGNTTIKAP</sequence>
<dbReference type="SUPFAM" id="SSF56601">
    <property type="entry name" value="beta-lactamase/transpeptidase-like"/>
    <property type="match status" value="1"/>
</dbReference>
<dbReference type="InterPro" id="IPR005543">
    <property type="entry name" value="PASTA_dom"/>
</dbReference>
<dbReference type="CDD" id="cd06575">
    <property type="entry name" value="PASTA_Pbp2x-like_2"/>
    <property type="match status" value="1"/>
</dbReference>
<accession>A0ABU3NY21</accession>
<evidence type="ECO:0000256" key="3">
    <source>
        <dbReference type="ARBA" id="ARBA00023136"/>
    </source>
</evidence>
<dbReference type="SUPFAM" id="SSF54184">
    <property type="entry name" value="Penicillin-binding protein 2x (pbp-2x), c-terminal domain"/>
    <property type="match status" value="2"/>
</dbReference>
<feature type="domain" description="PASTA" evidence="5">
    <location>
        <begin position="571"/>
        <end position="631"/>
    </location>
</feature>
<dbReference type="Gene3D" id="3.40.710.10">
    <property type="entry name" value="DD-peptidase/beta-lactamase superfamily"/>
    <property type="match status" value="1"/>
</dbReference>
<feature type="domain" description="PASTA" evidence="5">
    <location>
        <begin position="637"/>
        <end position="695"/>
    </location>
</feature>
<gene>
    <name evidence="6" type="ORF">Q4T40_10595</name>
</gene>
<keyword evidence="3" id="KW-0472">Membrane</keyword>
<dbReference type="Gene3D" id="3.30.10.20">
    <property type="match status" value="2"/>
</dbReference>
<comment type="similarity">
    <text evidence="2">Belongs to the transpeptidase family.</text>
</comment>
<proteinExistence type="inferred from homology"/>
<dbReference type="PANTHER" id="PTHR30627:SF1">
    <property type="entry name" value="PEPTIDOGLYCAN D,D-TRANSPEPTIDASE FTSI"/>
    <property type="match status" value="1"/>
</dbReference>
<comment type="subcellular location">
    <subcellularLocation>
        <location evidence="1">Membrane</location>
    </subcellularLocation>
</comment>
<dbReference type="Proteomes" id="UP001254848">
    <property type="component" value="Unassembled WGS sequence"/>
</dbReference>
<keyword evidence="7" id="KW-1185">Reference proteome</keyword>
<evidence type="ECO:0000256" key="1">
    <source>
        <dbReference type="ARBA" id="ARBA00004370"/>
    </source>
</evidence>
<dbReference type="Gene3D" id="3.90.1310.10">
    <property type="entry name" value="Penicillin-binding protein 2a (Domain 2)"/>
    <property type="match status" value="1"/>
</dbReference>
<dbReference type="InterPro" id="IPR005311">
    <property type="entry name" value="PBP_dimer"/>
</dbReference>
<evidence type="ECO:0000313" key="6">
    <source>
        <dbReference type="EMBL" id="MDT8901692.1"/>
    </source>
</evidence>
<dbReference type="CDD" id="cd06576">
    <property type="entry name" value="PASTA_Pbp2x-like_1"/>
    <property type="match status" value="1"/>
</dbReference>
<evidence type="ECO:0000259" key="5">
    <source>
        <dbReference type="PROSITE" id="PS51178"/>
    </source>
</evidence>
<dbReference type="InterPro" id="IPR011927">
    <property type="entry name" value="SpoVD_pbp"/>
</dbReference>
<dbReference type="SMART" id="SM00740">
    <property type="entry name" value="PASTA"/>
    <property type="match status" value="2"/>
</dbReference>
<dbReference type="RefSeq" id="WP_413780196.1">
    <property type="nucleotide sequence ID" value="NZ_JAUOZS010000001.1"/>
</dbReference>
<name>A0ABU3NY21_9FIRM</name>
<dbReference type="SUPFAM" id="SSF56519">
    <property type="entry name" value="Penicillin binding protein dimerisation domain"/>
    <property type="match status" value="1"/>
</dbReference>
<organism evidence="6 7">
    <name type="scientific">Anaeroselena agilis</name>
    <dbReference type="NCBI Taxonomy" id="3063788"/>
    <lineage>
        <taxon>Bacteria</taxon>
        <taxon>Bacillati</taxon>
        <taxon>Bacillota</taxon>
        <taxon>Negativicutes</taxon>
        <taxon>Acetonemataceae</taxon>
        <taxon>Anaeroselena</taxon>
    </lineage>
</organism>
<dbReference type="Pfam" id="PF03717">
    <property type="entry name" value="PBP_dimer"/>
    <property type="match status" value="1"/>
</dbReference>
<reference evidence="6 7" key="1">
    <citation type="submission" date="2023-07" db="EMBL/GenBank/DDBJ databases">
        <title>The novel representative of Negativicutes class, Anaeroselena agilis gen. nov. sp. nov.</title>
        <authorList>
            <person name="Prokofeva M.I."/>
            <person name="Elcheninov A.G."/>
            <person name="Klyukina A."/>
            <person name="Kublanov I.V."/>
            <person name="Frolov E.N."/>
            <person name="Podosokorskaya O.A."/>
        </authorList>
    </citation>
    <scope>NUCLEOTIDE SEQUENCE [LARGE SCALE GENOMIC DNA]</scope>
    <source>
        <strain evidence="6 7">4137-cl</strain>
    </source>
</reference>
<dbReference type="InterPro" id="IPR001460">
    <property type="entry name" value="PCN-bd_Tpept"/>
</dbReference>
<dbReference type="Gene3D" id="3.30.450.330">
    <property type="match status" value="1"/>
</dbReference>
<evidence type="ECO:0000313" key="7">
    <source>
        <dbReference type="Proteomes" id="UP001254848"/>
    </source>
</evidence>
<evidence type="ECO:0000256" key="2">
    <source>
        <dbReference type="ARBA" id="ARBA00007171"/>
    </source>
</evidence>
<feature type="region of interest" description="Disordered" evidence="4">
    <location>
        <begin position="667"/>
        <end position="711"/>
    </location>
</feature>